<reference evidence="8" key="1">
    <citation type="submission" date="2018-05" db="EMBL/GenBank/DDBJ databases">
        <authorList>
            <person name="Lanie J.A."/>
            <person name="Ng W.-L."/>
            <person name="Kazmierczak K.M."/>
            <person name="Andrzejewski T.M."/>
            <person name="Davidsen T.M."/>
            <person name="Wayne K.J."/>
            <person name="Tettelin H."/>
            <person name="Glass J.I."/>
            <person name="Rusch D."/>
            <person name="Podicherti R."/>
            <person name="Tsui H.-C.T."/>
            <person name="Winkler M.E."/>
        </authorList>
    </citation>
    <scope>NUCLEOTIDE SEQUENCE</scope>
</reference>
<gene>
    <name evidence="8" type="ORF">METZ01_LOCUS170103</name>
</gene>
<evidence type="ECO:0000313" key="8">
    <source>
        <dbReference type="EMBL" id="SVB17249.1"/>
    </source>
</evidence>
<dbReference type="EMBL" id="UINC01031351">
    <property type="protein sequence ID" value="SVB17249.1"/>
    <property type="molecule type" value="Genomic_DNA"/>
</dbReference>
<dbReference type="GO" id="GO:0005886">
    <property type="term" value="C:plasma membrane"/>
    <property type="evidence" value="ECO:0007669"/>
    <property type="project" value="UniProtKB-SubCell"/>
</dbReference>
<evidence type="ECO:0000256" key="4">
    <source>
        <dbReference type="ARBA" id="ARBA00022989"/>
    </source>
</evidence>
<evidence type="ECO:0000259" key="7">
    <source>
        <dbReference type="Pfam" id="PF02687"/>
    </source>
</evidence>
<sequence length="354" mass="38766">MNEEIQANSKELLGGDIQINSGIEPLSTNTLEKLAQLGQISEMIELGTMLTKQGDTPVFTQLRVVDSQYPLYGVMQTTPKDAAQKLFLSEAKPIVLINENIQNQLQLNVGDDVTIMGQNFAVGGVISSVPDIAQSAVFGEFAIINKAQFDKFNLKTGGSFLHHHYRLKISPDKTTEGIINQIEIIFADDKSVETRLPKDSGQSLRSAIDNFSNFLNLVAVSAMIIAGIGISNTLLSFVNQRNISIAVKKSLGFSSKVIQLIYFYEIILILIVTSILAYFIGVLSPILANSLIPQAYGIELQPTFSLLSYLNIAFIGLLVVLIFSIPSLYSISSIKAVALFRNTFQPVSLHFSTK</sequence>
<evidence type="ECO:0000256" key="3">
    <source>
        <dbReference type="ARBA" id="ARBA00022692"/>
    </source>
</evidence>
<dbReference type="AlphaFoldDB" id="A0A382BUH6"/>
<proteinExistence type="predicted"/>
<keyword evidence="4 6" id="KW-1133">Transmembrane helix</keyword>
<feature type="transmembrane region" description="Helical" evidence="6">
    <location>
        <begin position="308"/>
        <end position="331"/>
    </location>
</feature>
<keyword evidence="2" id="KW-1003">Cell membrane</keyword>
<dbReference type="InterPro" id="IPR038766">
    <property type="entry name" value="Membrane_comp_ABC_pdt"/>
</dbReference>
<dbReference type="PANTHER" id="PTHR30287">
    <property type="entry name" value="MEMBRANE COMPONENT OF PREDICTED ABC SUPERFAMILY METABOLITE UPTAKE TRANSPORTER"/>
    <property type="match status" value="1"/>
</dbReference>
<feature type="transmembrane region" description="Helical" evidence="6">
    <location>
        <begin position="260"/>
        <end position="288"/>
    </location>
</feature>
<protein>
    <recommendedName>
        <fullName evidence="7">ABC3 transporter permease C-terminal domain-containing protein</fullName>
    </recommendedName>
</protein>
<dbReference type="PANTHER" id="PTHR30287:SF1">
    <property type="entry name" value="INNER MEMBRANE PROTEIN"/>
    <property type="match status" value="1"/>
</dbReference>
<feature type="non-terminal residue" evidence="8">
    <location>
        <position position="354"/>
    </location>
</feature>
<comment type="subcellular location">
    <subcellularLocation>
        <location evidence="1">Cell membrane</location>
        <topology evidence="1">Multi-pass membrane protein</topology>
    </subcellularLocation>
</comment>
<feature type="domain" description="ABC3 transporter permease C-terminal" evidence="7">
    <location>
        <begin position="217"/>
        <end position="334"/>
    </location>
</feature>
<evidence type="ECO:0000256" key="6">
    <source>
        <dbReference type="SAM" id="Phobius"/>
    </source>
</evidence>
<organism evidence="8">
    <name type="scientific">marine metagenome</name>
    <dbReference type="NCBI Taxonomy" id="408172"/>
    <lineage>
        <taxon>unclassified sequences</taxon>
        <taxon>metagenomes</taxon>
        <taxon>ecological metagenomes</taxon>
    </lineage>
</organism>
<dbReference type="InterPro" id="IPR003838">
    <property type="entry name" value="ABC3_permease_C"/>
</dbReference>
<accession>A0A382BUH6</accession>
<keyword evidence="3 6" id="KW-0812">Transmembrane</keyword>
<name>A0A382BUH6_9ZZZZ</name>
<dbReference type="Pfam" id="PF02687">
    <property type="entry name" value="FtsX"/>
    <property type="match status" value="1"/>
</dbReference>
<evidence type="ECO:0000256" key="5">
    <source>
        <dbReference type="ARBA" id="ARBA00023136"/>
    </source>
</evidence>
<feature type="transmembrane region" description="Helical" evidence="6">
    <location>
        <begin position="214"/>
        <end position="239"/>
    </location>
</feature>
<keyword evidence="5 6" id="KW-0472">Membrane</keyword>
<evidence type="ECO:0000256" key="2">
    <source>
        <dbReference type="ARBA" id="ARBA00022475"/>
    </source>
</evidence>
<evidence type="ECO:0000256" key="1">
    <source>
        <dbReference type="ARBA" id="ARBA00004651"/>
    </source>
</evidence>